<comment type="caution">
    <text evidence="2">The sequence shown here is derived from an EMBL/GenBank/DDBJ whole genome shotgun (WGS) entry which is preliminary data.</text>
</comment>
<feature type="compositionally biased region" description="Polar residues" evidence="1">
    <location>
        <begin position="48"/>
        <end position="69"/>
    </location>
</feature>
<protein>
    <submittedName>
        <fullName evidence="2">Uncharacterized protein</fullName>
    </submittedName>
</protein>
<feature type="compositionally biased region" description="Polar residues" evidence="1">
    <location>
        <begin position="120"/>
        <end position="130"/>
    </location>
</feature>
<dbReference type="Proteomes" id="UP001163046">
    <property type="component" value="Unassembled WGS sequence"/>
</dbReference>
<organism evidence="2 3">
    <name type="scientific">Desmophyllum pertusum</name>
    <dbReference type="NCBI Taxonomy" id="174260"/>
    <lineage>
        <taxon>Eukaryota</taxon>
        <taxon>Metazoa</taxon>
        <taxon>Cnidaria</taxon>
        <taxon>Anthozoa</taxon>
        <taxon>Hexacorallia</taxon>
        <taxon>Scleractinia</taxon>
        <taxon>Caryophylliina</taxon>
        <taxon>Caryophylliidae</taxon>
        <taxon>Desmophyllum</taxon>
    </lineage>
</organism>
<name>A0A9W9ZEQ6_9CNID</name>
<evidence type="ECO:0000256" key="1">
    <source>
        <dbReference type="SAM" id="MobiDB-lite"/>
    </source>
</evidence>
<accession>A0A9W9ZEQ6</accession>
<dbReference type="AlphaFoldDB" id="A0A9W9ZEQ6"/>
<dbReference type="EMBL" id="MU826354">
    <property type="protein sequence ID" value="KAJ7380075.1"/>
    <property type="molecule type" value="Genomic_DNA"/>
</dbReference>
<feature type="region of interest" description="Disordered" evidence="1">
    <location>
        <begin position="1"/>
        <end position="130"/>
    </location>
</feature>
<reference evidence="2" key="1">
    <citation type="submission" date="2023-01" db="EMBL/GenBank/DDBJ databases">
        <title>Genome assembly of the deep-sea coral Lophelia pertusa.</title>
        <authorList>
            <person name="Herrera S."/>
            <person name="Cordes E."/>
        </authorList>
    </citation>
    <scope>NUCLEOTIDE SEQUENCE</scope>
    <source>
        <strain evidence="2">USNM1676648</strain>
        <tissue evidence="2">Polyp</tissue>
    </source>
</reference>
<feature type="compositionally biased region" description="Basic and acidic residues" evidence="1">
    <location>
        <begin position="18"/>
        <end position="34"/>
    </location>
</feature>
<feature type="compositionally biased region" description="Basic and acidic residues" evidence="1">
    <location>
        <begin position="100"/>
        <end position="110"/>
    </location>
</feature>
<evidence type="ECO:0000313" key="3">
    <source>
        <dbReference type="Proteomes" id="UP001163046"/>
    </source>
</evidence>
<feature type="compositionally biased region" description="Basic and acidic residues" evidence="1">
    <location>
        <begin position="72"/>
        <end position="90"/>
    </location>
</feature>
<proteinExistence type="predicted"/>
<gene>
    <name evidence="2" type="ORF">OS493_010783</name>
</gene>
<keyword evidence="3" id="KW-1185">Reference proteome</keyword>
<evidence type="ECO:0000313" key="2">
    <source>
        <dbReference type="EMBL" id="KAJ7380075.1"/>
    </source>
</evidence>
<sequence>MSSELEGDSPVQAIQIERSSERPASDIPAEHRSQASEPARSNAEKSKSCQNSSRNPSSKQDSIQKSNPFQGPERRVSTHSQDENQPRSEAKGSIASSRLSGERSKSHPEITEYPGWILIQESSNPSDFHR</sequence>